<evidence type="ECO:0000256" key="1">
    <source>
        <dbReference type="ARBA" id="ARBA00004123"/>
    </source>
</evidence>
<comment type="subcellular location">
    <subcellularLocation>
        <location evidence="1">Nucleus</location>
    </subcellularLocation>
</comment>
<dbReference type="PROSITE" id="PS50294">
    <property type="entry name" value="WD_REPEATS_REGION"/>
    <property type="match status" value="1"/>
</dbReference>
<keyword evidence="3 7" id="KW-0853">WD repeat</keyword>
<sequence>MANREGCCHDAEKMILSAEENNIFDLNERNDLVEKHALEWPSLTTQWLPDITIPDGEDYSVHRLILGTRTSSDEQNYLMIASVQLPNENPQLNAPDYDNPSVSSQMKIEMKINHEGEVNKACFMPQNPSIIATKTSYSEVLIFDYTKHTHAPDPSGLCSPELILKCHHKEGYGLSWNPIQNGYIISGSGDHAICLWDINLMPTERGVIDPITIFTEHTSIVNDVAWHPFYQNMYGSVADDAKLLIWDIRSNTTSRVVYAHAAEVHCLAFNPHNEFILATGSADETIALWDLRNLKCKLHGFDSYKDAPLQIQWSPHNENILAYSDIGKRLIIGDLRMFREDQCAESADRAPTNTRFIYCKHAAEILEFSWNHNKPWVISSVTEDSIVQIWQMSEHDSH</sequence>
<gene>
    <name evidence="9" type="ORF">ACJMK2_042185</name>
</gene>
<dbReference type="GO" id="GO:0006325">
    <property type="term" value="P:chromatin organization"/>
    <property type="evidence" value="ECO:0007669"/>
    <property type="project" value="UniProtKB-KW"/>
</dbReference>
<evidence type="ECO:0000256" key="5">
    <source>
        <dbReference type="ARBA" id="ARBA00022853"/>
    </source>
</evidence>
<evidence type="ECO:0000256" key="3">
    <source>
        <dbReference type="ARBA" id="ARBA00022574"/>
    </source>
</evidence>
<dbReference type="SUPFAM" id="SSF50978">
    <property type="entry name" value="WD40 repeat-like"/>
    <property type="match status" value="1"/>
</dbReference>
<dbReference type="Pfam" id="PF12265">
    <property type="entry name" value="CAF1C_H4-bd"/>
    <property type="match status" value="1"/>
</dbReference>
<feature type="repeat" description="WD" evidence="7">
    <location>
        <begin position="164"/>
        <end position="199"/>
    </location>
</feature>
<dbReference type="Pfam" id="PF00400">
    <property type="entry name" value="WD40"/>
    <property type="match status" value="2"/>
</dbReference>
<evidence type="ECO:0000256" key="4">
    <source>
        <dbReference type="ARBA" id="ARBA00022737"/>
    </source>
</evidence>
<feature type="repeat" description="WD" evidence="7">
    <location>
        <begin position="214"/>
        <end position="256"/>
    </location>
</feature>
<dbReference type="Proteomes" id="UP001634394">
    <property type="component" value="Unassembled WGS sequence"/>
</dbReference>
<dbReference type="PRINTS" id="PR00320">
    <property type="entry name" value="GPROTEINBRPT"/>
</dbReference>
<dbReference type="InterPro" id="IPR036322">
    <property type="entry name" value="WD40_repeat_dom_sf"/>
</dbReference>
<accession>A0ABD3W6K0</accession>
<evidence type="ECO:0000256" key="6">
    <source>
        <dbReference type="ARBA" id="ARBA00023242"/>
    </source>
</evidence>
<comment type="similarity">
    <text evidence="2">Belongs to the WD repeat RBAP46/RBAP48/MSI1 family.</text>
</comment>
<evidence type="ECO:0000256" key="2">
    <source>
        <dbReference type="ARBA" id="ARBA00009341"/>
    </source>
</evidence>
<dbReference type="PROSITE" id="PS00678">
    <property type="entry name" value="WD_REPEATS_1"/>
    <property type="match status" value="2"/>
</dbReference>
<feature type="domain" description="Histone-binding protein RBBP4-like N-terminal" evidence="8">
    <location>
        <begin position="31"/>
        <end position="87"/>
    </location>
</feature>
<dbReference type="AlphaFoldDB" id="A0ABD3W6K0"/>
<keyword evidence="4" id="KW-0677">Repeat</keyword>
<comment type="caution">
    <text evidence="9">The sequence shown here is derived from an EMBL/GenBank/DDBJ whole genome shotgun (WGS) entry which is preliminary data.</text>
</comment>
<dbReference type="Gene3D" id="2.130.10.10">
    <property type="entry name" value="YVTN repeat-like/Quinoprotein amine dehydrogenase"/>
    <property type="match status" value="1"/>
</dbReference>
<dbReference type="InterPro" id="IPR015943">
    <property type="entry name" value="WD40/YVTN_repeat-like_dom_sf"/>
</dbReference>
<evidence type="ECO:0000313" key="9">
    <source>
        <dbReference type="EMBL" id="KAL3869514.1"/>
    </source>
</evidence>
<dbReference type="InterPro" id="IPR050459">
    <property type="entry name" value="WD_repeat_RBAP46/RBAP48/MSI1"/>
</dbReference>
<evidence type="ECO:0000313" key="10">
    <source>
        <dbReference type="Proteomes" id="UP001634394"/>
    </source>
</evidence>
<organism evidence="9 10">
    <name type="scientific">Sinanodonta woodiana</name>
    <name type="common">Chinese pond mussel</name>
    <name type="synonym">Anodonta woodiana</name>
    <dbReference type="NCBI Taxonomy" id="1069815"/>
    <lineage>
        <taxon>Eukaryota</taxon>
        <taxon>Metazoa</taxon>
        <taxon>Spiralia</taxon>
        <taxon>Lophotrochozoa</taxon>
        <taxon>Mollusca</taxon>
        <taxon>Bivalvia</taxon>
        <taxon>Autobranchia</taxon>
        <taxon>Heteroconchia</taxon>
        <taxon>Palaeoheterodonta</taxon>
        <taxon>Unionida</taxon>
        <taxon>Unionoidea</taxon>
        <taxon>Unionidae</taxon>
        <taxon>Unioninae</taxon>
        <taxon>Sinanodonta</taxon>
    </lineage>
</organism>
<keyword evidence="10" id="KW-1185">Reference proteome</keyword>
<evidence type="ECO:0000259" key="8">
    <source>
        <dbReference type="Pfam" id="PF12265"/>
    </source>
</evidence>
<dbReference type="SMART" id="SM00320">
    <property type="entry name" value="WD40"/>
    <property type="match status" value="6"/>
</dbReference>
<dbReference type="PANTHER" id="PTHR22850">
    <property type="entry name" value="WD40 REPEAT FAMILY"/>
    <property type="match status" value="1"/>
</dbReference>
<dbReference type="EMBL" id="JBJQND010000008">
    <property type="protein sequence ID" value="KAL3869514.1"/>
    <property type="molecule type" value="Genomic_DNA"/>
</dbReference>
<feature type="repeat" description="WD" evidence="7">
    <location>
        <begin position="257"/>
        <end position="293"/>
    </location>
</feature>
<dbReference type="GO" id="GO:0005634">
    <property type="term" value="C:nucleus"/>
    <property type="evidence" value="ECO:0007669"/>
    <property type="project" value="UniProtKB-SubCell"/>
</dbReference>
<dbReference type="InterPro" id="IPR019775">
    <property type="entry name" value="WD40_repeat_CS"/>
</dbReference>
<keyword evidence="5" id="KW-0156">Chromatin regulator</keyword>
<name>A0ABD3W6K0_SINWO</name>
<protein>
    <recommendedName>
        <fullName evidence="8">Histone-binding protein RBBP4-like N-terminal domain-containing protein</fullName>
    </recommendedName>
</protein>
<dbReference type="PROSITE" id="PS50082">
    <property type="entry name" value="WD_REPEATS_2"/>
    <property type="match status" value="3"/>
</dbReference>
<dbReference type="InterPro" id="IPR022052">
    <property type="entry name" value="Histone-bd_RBBP4-like_N"/>
</dbReference>
<dbReference type="InterPro" id="IPR001680">
    <property type="entry name" value="WD40_rpt"/>
</dbReference>
<proteinExistence type="inferred from homology"/>
<keyword evidence="6" id="KW-0539">Nucleus</keyword>
<dbReference type="InterPro" id="IPR020472">
    <property type="entry name" value="WD40_PAC1"/>
</dbReference>
<reference evidence="9 10" key="1">
    <citation type="submission" date="2024-11" db="EMBL/GenBank/DDBJ databases">
        <title>Chromosome-level genome assembly of the freshwater bivalve Anodonta woodiana.</title>
        <authorList>
            <person name="Chen X."/>
        </authorList>
    </citation>
    <scope>NUCLEOTIDE SEQUENCE [LARGE SCALE GENOMIC DNA]</scope>
    <source>
        <strain evidence="9">MN2024</strain>
        <tissue evidence="9">Gills</tissue>
    </source>
</reference>
<evidence type="ECO:0000256" key="7">
    <source>
        <dbReference type="PROSITE-ProRule" id="PRU00221"/>
    </source>
</evidence>